<dbReference type="Pfam" id="PF14322">
    <property type="entry name" value="SusD-like_3"/>
    <property type="match status" value="1"/>
</dbReference>
<dbReference type="EMBL" id="JAICCF010000005">
    <property type="protein sequence ID" value="MBW8687556.1"/>
    <property type="molecule type" value="Genomic_DNA"/>
</dbReference>
<comment type="subcellular location">
    <subcellularLocation>
        <location evidence="1">Cell outer membrane</location>
    </subcellularLocation>
</comment>
<name>A0ABS7GJU8_9BACT</name>
<reference evidence="8 9" key="1">
    <citation type="submission" date="2021-08" db="EMBL/GenBank/DDBJ databases">
        <title>The genome sequence of Chitinophaga sp. B61.</title>
        <authorList>
            <person name="Zhang X."/>
        </authorList>
    </citation>
    <scope>NUCLEOTIDE SEQUENCE [LARGE SCALE GENOMIC DNA]</scope>
    <source>
        <strain evidence="8 9">B61</strain>
    </source>
</reference>
<dbReference type="Gene3D" id="1.25.40.390">
    <property type="match status" value="1"/>
</dbReference>
<keyword evidence="4" id="KW-0472">Membrane</keyword>
<dbReference type="RefSeq" id="WP_220252888.1">
    <property type="nucleotide sequence ID" value="NZ_JAICCF010000005.1"/>
</dbReference>
<dbReference type="InterPro" id="IPR033985">
    <property type="entry name" value="SusD-like_N"/>
</dbReference>
<dbReference type="PROSITE" id="PS51257">
    <property type="entry name" value="PROKAR_LIPOPROTEIN"/>
    <property type="match status" value="1"/>
</dbReference>
<evidence type="ECO:0000256" key="4">
    <source>
        <dbReference type="ARBA" id="ARBA00023136"/>
    </source>
</evidence>
<feature type="domain" description="RagB/SusD" evidence="6">
    <location>
        <begin position="323"/>
        <end position="451"/>
    </location>
</feature>
<evidence type="ECO:0000256" key="1">
    <source>
        <dbReference type="ARBA" id="ARBA00004442"/>
    </source>
</evidence>
<accession>A0ABS7GJU8</accession>
<evidence type="ECO:0000259" key="7">
    <source>
        <dbReference type="Pfam" id="PF14322"/>
    </source>
</evidence>
<protein>
    <submittedName>
        <fullName evidence="8">RagB/SusD family nutrient uptake outer membrane protein</fullName>
    </submittedName>
</protein>
<organism evidence="8 9">
    <name type="scientific">Chitinophaga rhizophila</name>
    <dbReference type="NCBI Taxonomy" id="2866212"/>
    <lineage>
        <taxon>Bacteria</taxon>
        <taxon>Pseudomonadati</taxon>
        <taxon>Bacteroidota</taxon>
        <taxon>Chitinophagia</taxon>
        <taxon>Chitinophagales</taxon>
        <taxon>Chitinophagaceae</taxon>
        <taxon>Chitinophaga</taxon>
    </lineage>
</organism>
<comment type="caution">
    <text evidence="8">The sequence shown here is derived from an EMBL/GenBank/DDBJ whole genome shotgun (WGS) entry which is preliminary data.</text>
</comment>
<sequence>MSYRVMCFILCGLLLTISCKQLIKVDSPADEIPAEAIYTDDRLADAAVADLYYQLSDYFPGNILPVLNGMTADELTTLNSSQLKFVNNAIPSEDVQVLSCWRKLYQVIYGANAMLEGITQYNGLSPAKARQLAGEAMFLRAFSYYYLVNCWGEVPLITVTDINQTALAPNARIIAIYQQITRDLSDASLLLSASYVTGEKVRANKWSVLSMLARVYLHQGRWAEAAAAASQVINAGDYTPLISLDSVFLRNSRPAILQLWRPEGYTFIGQFFLPAAATSNFSFYPFTNDFMQEFEPSDKRKSSWTNSFVFAGSLYYNACKYRNRSAAAPGREEYLMMLRIEEQYLIRAEAAAMLNQTSTAIADLNVLRVRAGLPPLSADTMRDSCLVYVEKERRRELFTEWGDRWISLSRTQRLDSVMKALKPGWKKTAALYPIPQEELNRNPNLKQNEGYQ</sequence>
<keyword evidence="3" id="KW-0732">Signal</keyword>
<evidence type="ECO:0000313" key="8">
    <source>
        <dbReference type="EMBL" id="MBW8687556.1"/>
    </source>
</evidence>
<keyword evidence="9" id="KW-1185">Reference proteome</keyword>
<evidence type="ECO:0000256" key="5">
    <source>
        <dbReference type="ARBA" id="ARBA00023237"/>
    </source>
</evidence>
<dbReference type="InterPro" id="IPR011990">
    <property type="entry name" value="TPR-like_helical_dom_sf"/>
</dbReference>
<dbReference type="Proteomes" id="UP000812961">
    <property type="component" value="Unassembled WGS sequence"/>
</dbReference>
<dbReference type="InterPro" id="IPR012944">
    <property type="entry name" value="SusD_RagB_dom"/>
</dbReference>
<proteinExistence type="inferred from homology"/>
<evidence type="ECO:0000256" key="3">
    <source>
        <dbReference type="ARBA" id="ARBA00022729"/>
    </source>
</evidence>
<evidence type="ECO:0000313" key="9">
    <source>
        <dbReference type="Proteomes" id="UP000812961"/>
    </source>
</evidence>
<feature type="domain" description="SusD-like N-terminal" evidence="7">
    <location>
        <begin position="68"/>
        <end position="217"/>
    </location>
</feature>
<gene>
    <name evidence="8" type="ORF">K1Y79_24680</name>
</gene>
<evidence type="ECO:0000259" key="6">
    <source>
        <dbReference type="Pfam" id="PF07980"/>
    </source>
</evidence>
<keyword evidence="5" id="KW-0998">Cell outer membrane</keyword>
<dbReference type="Pfam" id="PF07980">
    <property type="entry name" value="SusD_RagB"/>
    <property type="match status" value="1"/>
</dbReference>
<comment type="similarity">
    <text evidence="2">Belongs to the SusD family.</text>
</comment>
<dbReference type="SUPFAM" id="SSF48452">
    <property type="entry name" value="TPR-like"/>
    <property type="match status" value="1"/>
</dbReference>
<evidence type="ECO:0000256" key="2">
    <source>
        <dbReference type="ARBA" id="ARBA00006275"/>
    </source>
</evidence>